<dbReference type="PANTHER" id="PTHR31836:SF21">
    <property type="entry name" value="EXPANSIN-LIKE PROTEIN 7"/>
    <property type="match status" value="1"/>
</dbReference>
<evidence type="ECO:0000256" key="5">
    <source>
        <dbReference type="SAM" id="MobiDB-lite"/>
    </source>
</evidence>
<evidence type="ECO:0000313" key="8">
    <source>
        <dbReference type="EMBL" id="KAF2075487.1"/>
    </source>
</evidence>
<dbReference type="AlphaFoldDB" id="A0A8J4PYN5"/>
<dbReference type="OrthoDB" id="406505at2759"/>
<keyword evidence="2 6" id="KW-0732">Signal</keyword>
<evidence type="ECO:0000259" key="7">
    <source>
        <dbReference type="PROSITE" id="PS50842"/>
    </source>
</evidence>
<dbReference type="PANTHER" id="PTHR31836">
    <property type="match status" value="1"/>
</dbReference>
<feature type="compositionally biased region" description="Low complexity" evidence="5">
    <location>
        <begin position="456"/>
        <end position="468"/>
    </location>
</feature>
<dbReference type="InterPro" id="IPR008979">
    <property type="entry name" value="Galactose-bd-like_sf"/>
</dbReference>
<feature type="region of interest" description="Disordered" evidence="5">
    <location>
        <begin position="442"/>
        <end position="468"/>
    </location>
</feature>
<evidence type="ECO:0000256" key="4">
    <source>
        <dbReference type="ARBA" id="ARBA00023180"/>
    </source>
</evidence>
<comment type="similarity">
    <text evidence="1">Belongs to the expansin family. Expansin A subfamily.</text>
</comment>
<feature type="domain" description="Expansin-like EG45" evidence="7">
    <location>
        <begin position="24"/>
        <end position="136"/>
    </location>
</feature>
<comment type="caution">
    <text evidence="8">The sequence shown here is derived from an EMBL/GenBank/DDBJ whole genome shotgun (WGS) entry which is preliminary data.</text>
</comment>
<dbReference type="SUPFAM" id="SSF50685">
    <property type="entry name" value="Barwin-like endoglucanases"/>
    <property type="match status" value="1"/>
</dbReference>
<reference evidence="8" key="1">
    <citation type="submission" date="2020-01" db="EMBL/GenBank/DDBJ databases">
        <title>Development of genomics and gene disruption for Polysphondylium violaceum indicates a role for the polyketide synthase stlB in stalk morphogenesis.</title>
        <authorList>
            <person name="Narita B."/>
            <person name="Kawabe Y."/>
            <person name="Kin K."/>
            <person name="Saito T."/>
            <person name="Gibbs R."/>
            <person name="Kuspa A."/>
            <person name="Muzny D."/>
            <person name="Queller D."/>
            <person name="Richards S."/>
            <person name="Strassman J."/>
            <person name="Sucgang R."/>
            <person name="Worley K."/>
            <person name="Schaap P."/>
        </authorList>
    </citation>
    <scope>NUCLEOTIDE SEQUENCE</scope>
    <source>
        <strain evidence="8">QSvi11</strain>
    </source>
</reference>
<dbReference type="SUPFAM" id="SSF49785">
    <property type="entry name" value="Galactose-binding domain-like"/>
    <property type="match status" value="1"/>
</dbReference>
<dbReference type="InterPro" id="IPR036908">
    <property type="entry name" value="RlpA-like_sf"/>
</dbReference>
<organism evidence="8 9">
    <name type="scientific">Polysphondylium violaceum</name>
    <dbReference type="NCBI Taxonomy" id="133409"/>
    <lineage>
        <taxon>Eukaryota</taxon>
        <taxon>Amoebozoa</taxon>
        <taxon>Evosea</taxon>
        <taxon>Eumycetozoa</taxon>
        <taxon>Dictyostelia</taxon>
        <taxon>Dictyosteliales</taxon>
        <taxon>Dictyosteliaceae</taxon>
        <taxon>Polysphondylium</taxon>
    </lineage>
</organism>
<keyword evidence="3" id="KW-1015">Disulfide bond</keyword>
<evidence type="ECO:0000313" key="9">
    <source>
        <dbReference type="Proteomes" id="UP000695562"/>
    </source>
</evidence>
<name>A0A8J4PYN5_9MYCE</name>
<evidence type="ECO:0000256" key="6">
    <source>
        <dbReference type="SAM" id="SignalP"/>
    </source>
</evidence>
<evidence type="ECO:0000256" key="1">
    <source>
        <dbReference type="ARBA" id="ARBA00005392"/>
    </source>
</evidence>
<dbReference type="EMBL" id="AJWJ01000098">
    <property type="protein sequence ID" value="KAF2075487.1"/>
    <property type="molecule type" value="Genomic_DNA"/>
</dbReference>
<sequence length="490" mass="53253">MKPIYILGLILLSISLSASEPAPLSSCGSGFAAPTDSTNFLGACRIPPSTIPFASVSAAAFGGGQRCGECFRLTGPLGSTVVMISDKCDTGEACQQQDLFHFIIPRSEFDKIGNSSAYGNIFSLGYQEVSCDLQGGINANFIAGGEKKDQYQYYFSVTFSNFAIGIKRVQIRGYGWSYYDDLTIVGGGSGFQWNKVKANEMAFPASMLLTSVDNQIVNWEFNKPLPNVTIDSKKQFTARPHPEVSGIDCAMGILPEYIFKDTLSFGWQVYESFYYKSLNTSSEETDDNNKNGEYVIKIQFAQLGAGLQFTREGGFGTNYLKTLFFDAKAVQPISNMRIYFGYDGGYSIPFTIESSYKTFQVPVADLKPKNIEYSLTFLSLQPASMDSPQNFWIDNIRWEFANGTVTAPAVMIDTSGYAFPTSKPSTSGGLSSGISSIGMTSGFSESDSQTGGVGTGSESTNEGSGSDSSKLVISNIYYLALFVLSLYLLF</sequence>
<dbReference type="PROSITE" id="PS50842">
    <property type="entry name" value="EXPANSIN_EG45"/>
    <property type="match status" value="1"/>
</dbReference>
<protein>
    <recommendedName>
        <fullName evidence="7">Expansin-like EG45 domain-containing protein</fullName>
    </recommendedName>
</protein>
<keyword evidence="4" id="KW-0325">Glycoprotein</keyword>
<gene>
    <name evidence="8" type="ORF">CYY_003223</name>
</gene>
<dbReference type="InterPro" id="IPR007112">
    <property type="entry name" value="Expansin/allergen_DPBB_dom"/>
</dbReference>
<dbReference type="InterPro" id="IPR051477">
    <property type="entry name" value="Expansin_CellWall"/>
</dbReference>
<evidence type="ECO:0000256" key="2">
    <source>
        <dbReference type="ARBA" id="ARBA00022729"/>
    </source>
</evidence>
<dbReference type="Gene3D" id="2.40.40.10">
    <property type="entry name" value="RlpA-like domain"/>
    <property type="match status" value="1"/>
</dbReference>
<dbReference type="CDD" id="cd22271">
    <property type="entry name" value="DPBB_EXP_N-like"/>
    <property type="match status" value="1"/>
</dbReference>
<proteinExistence type="inferred from homology"/>
<dbReference type="Proteomes" id="UP000695562">
    <property type="component" value="Unassembled WGS sequence"/>
</dbReference>
<feature type="chain" id="PRO_5035258182" description="Expansin-like EG45 domain-containing protein" evidence="6">
    <location>
        <begin position="20"/>
        <end position="490"/>
    </location>
</feature>
<evidence type="ECO:0000256" key="3">
    <source>
        <dbReference type="ARBA" id="ARBA00023157"/>
    </source>
</evidence>
<keyword evidence="9" id="KW-1185">Reference proteome</keyword>
<feature type="signal peptide" evidence="6">
    <location>
        <begin position="1"/>
        <end position="19"/>
    </location>
</feature>
<accession>A0A8J4PYN5</accession>